<accession>A0A8J2VSS8</accession>
<dbReference type="EMBL" id="BMCP01000002">
    <property type="protein sequence ID" value="GGE39412.1"/>
    <property type="molecule type" value="Genomic_DNA"/>
</dbReference>
<name>A0A8J2VSS8_9RHOB</name>
<reference evidence="1" key="2">
    <citation type="submission" date="2020-09" db="EMBL/GenBank/DDBJ databases">
        <authorList>
            <person name="Sun Q."/>
            <person name="Sedlacek I."/>
        </authorList>
    </citation>
    <scope>NUCLEOTIDE SEQUENCE</scope>
    <source>
        <strain evidence="1">CCM 7684</strain>
    </source>
</reference>
<dbReference type="AlphaFoldDB" id="A0A8J2VSS8"/>
<evidence type="ECO:0000313" key="1">
    <source>
        <dbReference type="EMBL" id="GGE39412.1"/>
    </source>
</evidence>
<organism evidence="1 2">
    <name type="scientific">Agaricicola taiwanensis</name>
    <dbReference type="NCBI Taxonomy" id="591372"/>
    <lineage>
        <taxon>Bacteria</taxon>
        <taxon>Pseudomonadati</taxon>
        <taxon>Pseudomonadota</taxon>
        <taxon>Alphaproteobacteria</taxon>
        <taxon>Rhodobacterales</taxon>
        <taxon>Paracoccaceae</taxon>
        <taxon>Agaricicola</taxon>
    </lineage>
</organism>
<protein>
    <submittedName>
        <fullName evidence="1">Uncharacterized protein</fullName>
    </submittedName>
</protein>
<proteinExistence type="predicted"/>
<keyword evidence="2" id="KW-1185">Reference proteome</keyword>
<dbReference type="Proteomes" id="UP000602745">
    <property type="component" value="Unassembled WGS sequence"/>
</dbReference>
<evidence type="ECO:0000313" key="2">
    <source>
        <dbReference type="Proteomes" id="UP000602745"/>
    </source>
</evidence>
<gene>
    <name evidence="1" type="ORF">GCM10007276_15930</name>
</gene>
<reference evidence="1" key="1">
    <citation type="journal article" date="2014" name="Int. J. Syst. Evol. Microbiol.">
        <title>Complete genome sequence of Corynebacterium casei LMG S-19264T (=DSM 44701T), isolated from a smear-ripened cheese.</title>
        <authorList>
            <consortium name="US DOE Joint Genome Institute (JGI-PGF)"/>
            <person name="Walter F."/>
            <person name="Albersmeier A."/>
            <person name="Kalinowski J."/>
            <person name="Ruckert C."/>
        </authorList>
    </citation>
    <scope>NUCLEOTIDE SEQUENCE</scope>
    <source>
        <strain evidence="1">CCM 7684</strain>
    </source>
</reference>
<comment type="caution">
    <text evidence="1">The sequence shown here is derived from an EMBL/GenBank/DDBJ whole genome shotgun (WGS) entry which is preliminary data.</text>
</comment>
<sequence length="60" mass="6900">MEDRGARIDIKRPPMVWCDLLRAWQHVAEVSDVEDVIYDFGSAGISESYGKPWKCVRLGF</sequence>